<dbReference type="STRING" id="989403.SAMN05421798_11922"/>
<feature type="domain" description="Cadherin" evidence="2">
    <location>
        <begin position="1000"/>
        <end position="1104"/>
    </location>
</feature>
<sequence>MTNLSPPTHSTPAVVPLPPILLAVPPAPSKTPIVIARQQGQLVDLSKIVGTAKLSRHQDELHISQGDGQTIVIEDFFGGPANEFFILMPSGPLTTQQQFLSLVEIETGTLLGSFQSEAPSPAKDNAHEDASPTQSSGGDETPVPPPSPSSLLSALNAPLLERLNIKPTQSTPNKVDEDDYLKPVVANTLSSQTPSIVFPDISPSELYTQPDSSVTRAGDTPVLSVQETSLQTGLSVKVSGSLELDFGADGQGTQALMFALDAAGRPLIGQGTPLNITSGGDTLVFQSQFGAEGQHILRGLKGDGTLVFEIVLDPTAASGAYSYEQFAQLDHLNGSYDLLLSFQFIATDSDGDTLVSNLDIRVEDDPISGQWNLTATVSEADLTGGSNGNSGAVTLTQDLPINEAQGPVTLEWTQPAPAAGFSYIQEGQTLLILQGNAVVLSVSLNSSAGSYTVTQHNAIENALDADAVFNLSFTATNAQGQSVDGQLVVTSLDDAPKAFALNQINFEESQLEAGANLRYSSDELPHSAGADEAQITWQMPENAEGLTYIINGQLLNVMQGETLILTAQFTNASGAYTVQQHNPLTHSSGLDEQNIKLFYKITDGDGDTATGNLSVSIKDDAPTVGDQIDIALSDNVLSSSQETADFKSPGAINGVLPVSSGVDNGHVNWALSDLPDGFQWDLSDASLTVYQDSRAIFTATLNSVTGEYTIEQHAPLSHAQGVEQFQLLYTAQDADGDTAQGQLQITISDSVPVQSSAPETISLSETDLFAAQMGGDASISKTGQLNIVWGADTSASNGAAASLSFSSAMNAATAPFTVNGAQVLYSINADGNTLTARTQDGTLVFNITLDPNATGQYLIEFFTPIDHSTSADVNLTFTATATDGDGDAIPITFDLGISNSHSNAVADNFTGVEDTPLVLDLIANDTLSSQDFTIHIVLAPAKGHLSQNADNTFNYIGNPDTYGSDSFSYYIEDQNGERSEITTVSIELTPENDAPVFSGASQSTPLHLTTNATREGEIFKANASDAEGEPLRFFLQGSDQAHFNINEQTGEVTWKDSVSYDTPLDEDGDNTYEIAILVKDEQGATATQEFHIEVTQGSEPVPDPMQLNLFTRQPGTYQVQWDFDEASYLSSGDDPIQSDNWIESGDDGDVLAAGDGSSDIYIDEENGHLILSDRSVSSPDGDNNDASISKTFDLTGAENAAIELTYTASFSDPHPDKMFYIEVTLADGSVHRIAEISSLNDSEESQTLSLDLRDFISSATTIRVVAPGDLTSADILKIEDVVVSVDHSEALEQQHYEANYQLGSEGLAIAKSAQIDDTQEQITGMTLTLYNAQSGDELLYTPADGLTSTLEDAGNGMLILTISGAADAAVYQDLLNTVQFASSSESLETRNLSVRLHAGDESSAPSITTIHVAPGSGTLPPDLRNMIEGTSQDDVLRSSDNDDTINGYDGDDELVGGRGANELTGGAGSDTYVFEFIDGLADHITDLELNTSSSGSSDAIDLSKLFADYSDDSFIEIYGRAEQYIQVVTNEDGRFELRVDLDGNGDDNGWESVATFTPSEGVGSSSSVSVLVSDIMPSVDVPLGAGFAGI</sequence>
<dbReference type="RefSeq" id="WP_068006434.1">
    <property type="nucleotide sequence ID" value="NZ_FOFM01000019.1"/>
</dbReference>
<protein>
    <submittedName>
        <fullName evidence="3">Cadherin domain protein</fullName>
    </submittedName>
</protein>
<dbReference type="SUPFAM" id="SSF49313">
    <property type="entry name" value="Cadherin-like"/>
    <property type="match status" value="1"/>
</dbReference>
<dbReference type="InterPro" id="IPR043824">
    <property type="entry name" value="DUF5801"/>
</dbReference>
<evidence type="ECO:0000256" key="1">
    <source>
        <dbReference type="SAM" id="MobiDB-lite"/>
    </source>
</evidence>
<dbReference type="PROSITE" id="PS50268">
    <property type="entry name" value="CADHERIN_2"/>
    <property type="match status" value="1"/>
</dbReference>
<dbReference type="Proteomes" id="UP000076577">
    <property type="component" value="Unassembled WGS sequence"/>
</dbReference>
<organism evidence="3 4">
    <name type="scientific">Pseudovibrio axinellae</name>
    <dbReference type="NCBI Taxonomy" id="989403"/>
    <lineage>
        <taxon>Bacteria</taxon>
        <taxon>Pseudomonadati</taxon>
        <taxon>Pseudomonadota</taxon>
        <taxon>Alphaproteobacteria</taxon>
        <taxon>Hyphomicrobiales</taxon>
        <taxon>Stappiaceae</taxon>
        <taxon>Pseudovibrio</taxon>
    </lineage>
</organism>
<dbReference type="Pfam" id="PF19116">
    <property type="entry name" value="DUF5801"/>
    <property type="match status" value="2"/>
</dbReference>
<name>A0A165YAX8_9HYPH</name>
<evidence type="ECO:0000313" key="3">
    <source>
        <dbReference type="EMBL" id="KZL18625.1"/>
    </source>
</evidence>
<dbReference type="Gene3D" id="2.60.40.60">
    <property type="entry name" value="Cadherins"/>
    <property type="match status" value="1"/>
</dbReference>
<dbReference type="SUPFAM" id="SSF51120">
    <property type="entry name" value="beta-Roll"/>
    <property type="match status" value="1"/>
</dbReference>
<gene>
    <name evidence="3" type="ORF">PsAD2_02566</name>
</gene>
<dbReference type="Gene3D" id="2.60.40.3440">
    <property type="match status" value="1"/>
</dbReference>
<dbReference type="GO" id="GO:0007156">
    <property type="term" value="P:homophilic cell adhesion via plasma membrane adhesion molecules"/>
    <property type="evidence" value="ECO:0007669"/>
    <property type="project" value="InterPro"/>
</dbReference>
<comment type="caution">
    <text evidence="3">The sequence shown here is derived from an EMBL/GenBank/DDBJ whole genome shotgun (WGS) entry which is preliminary data.</text>
</comment>
<dbReference type="CDD" id="cd11304">
    <property type="entry name" value="Cadherin_repeat"/>
    <property type="match status" value="1"/>
</dbReference>
<evidence type="ECO:0000259" key="2">
    <source>
        <dbReference type="PROSITE" id="PS50268"/>
    </source>
</evidence>
<dbReference type="EMBL" id="LMCB01000019">
    <property type="protein sequence ID" value="KZL18625.1"/>
    <property type="molecule type" value="Genomic_DNA"/>
</dbReference>
<dbReference type="InterPro" id="IPR015919">
    <property type="entry name" value="Cadherin-like_sf"/>
</dbReference>
<keyword evidence="4" id="KW-1185">Reference proteome</keyword>
<feature type="region of interest" description="Disordered" evidence="1">
    <location>
        <begin position="1430"/>
        <end position="1457"/>
    </location>
</feature>
<dbReference type="InterPro" id="IPR002126">
    <property type="entry name" value="Cadherin-like_dom"/>
</dbReference>
<dbReference type="GO" id="GO:0016020">
    <property type="term" value="C:membrane"/>
    <property type="evidence" value="ECO:0007669"/>
    <property type="project" value="InterPro"/>
</dbReference>
<dbReference type="GO" id="GO:0005509">
    <property type="term" value="F:calcium ion binding"/>
    <property type="evidence" value="ECO:0007669"/>
    <property type="project" value="InterPro"/>
</dbReference>
<accession>A0A165YAX8</accession>
<dbReference type="InterPro" id="IPR011049">
    <property type="entry name" value="Serralysin-like_metalloprot_C"/>
</dbReference>
<reference evidence="3 4" key="1">
    <citation type="journal article" date="2016" name="Front. Microbiol.">
        <title>Comparative Genomic Analysis Reveals a Diverse Repertoire of Genes Involved in Prokaryote-Eukaryote Interactions within the Pseudovibrio Genus.</title>
        <authorList>
            <person name="Romano S."/>
            <person name="Fernandez-Guerra A."/>
            <person name="Reen F.J."/>
            <person name="Glockner F.O."/>
            <person name="Crowley S.P."/>
            <person name="O'Sullivan O."/>
            <person name="Cotter P.D."/>
            <person name="Adams C."/>
            <person name="Dobson A.D."/>
            <person name="O'Gara F."/>
        </authorList>
    </citation>
    <scope>NUCLEOTIDE SEQUENCE [LARGE SCALE GENOMIC DNA]</scope>
    <source>
        <strain evidence="3 4">Ad2</strain>
    </source>
</reference>
<evidence type="ECO:0000313" key="4">
    <source>
        <dbReference type="Proteomes" id="UP000076577"/>
    </source>
</evidence>
<proteinExistence type="predicted"/>
<dbReference type="Pfam" id="PF17963">
    <property type="entry name" value="Big_9"/>
    <property type="match status" value="1"/>
</dbReference>
<dbReference type="Gene3D" id="2.150.10.10">
    <property type="entry name" value="Serralysin-like metalloprotease, C-terminal"/>
    <property type="match status" value="1"/>
</dbReference>
<dbReference type="PATRIC" id="fig|989403.3.peg.2738"/>
<dbReference type="OrthoDB" id="9773411at2"/>
<feature type="region of interest" description="Disordered" evidence="1">
    <location>
        <begin position="114"/>
        <end position="152"/>
    </location>
</feature>